<dbReference type="STRING" id="1443941.A9J31_00220"/>
<reference evidence="4" key="1">
    <citation type="submission" date="2016-06" db="EMBL/GenBank/DDBJ databases">
        <authorList>
            <person name="Radolfova-Krizova L."/>
            <person name="Nemec A."/>
        </authorList>
    </citation>
    <scope>NUCLEOTIDE SEQUENCE [LARGE SCALE GENOMIC DNA]</scope>
    <source>
        <strain evidence="4">ANC 4275</strain>
    </source>
</reference>
<dbReference type="Proteomes" id="UP000185753">
    <property type="component" value="Unassembled WGS sequence"/>
</dbReference>
<evidence type="ECO:0000313" key="3">
    <source>
        <dbReference type="EMBL" id="OBX29979.1"/>
    </source>
</evidence>
<feature type="region of interest" description="Disordered" evidence="1">
    <location>
        <begin position="36"/>
        <end position="63"/>
    </location>
</feature>
<gene>
    <name evidence="3" type="ORF">A9J31_00220</name>
</gene>
<feature type="chain" id="PRO_5008510472" evidence="2">
    <location>
        <begin position="22"/>
        <end position="63"/>
    </location>
</feature>
<dbReference type="EMBL" id="LZDS01000001">
    <property type="protein sequence ID" value="OBX29979.1"/>
    <property type="molecule type" value="Genomic_DNA"/>
</dbReference>
<keyword evidence="2" id="KW-0732">Signal</keyword>
<evidence type="ECO:0000313" key="4">
    <source>
        <dbReference type="Proteomes" id="UP000185753"/>
    </source>
</evidence>
<feature type="compositionally biased region" description="Low complexity" evidence="1">
    <location>
        <begin position="37"/>
        <end position="63"/>
    </location>
</feature>
<evidence type="ECO:0000256" key="2">
    <source>
        <dbReference type="SAM" id="SignalP"/>
    </source>
</evidence>
<feature type="signal peptide" evidence="2">
    <location>
        <begin position="1"/>
        <end position="21"/>
    </location>
</feature>
<evidence type="ECO:0000256" key="1">
    <source>
        <dbReference type="SAM" id="MobiDB-lite"/>
    </source>
</evidence>
<proteinExistence type="predicted"/>
<name>A0A1A7REM6_9GAMM</name>
<organism evidence="3 4">
    <name type="scientific">Acinetobacter gandensis</name>
    <dbReference type="NCBI Taxonomy" id="1443941"/>
    <lineage>
        <taxon>Bacteria</taxon>
        <taxon>Pseudomonadati</taxon>
        <taxon>Pseudomonadota</taxon>
        <taxon>Gammaproteobacteria</taxon>
        <taxon>Moraxellales</taxon>
        <taxon>Moraxellaceae</taxon>
        <taxon>Acinetobacter</taxon>
    </lineage>
</organism>
<dbReference type="RefSeq" id="WP_067761317.1">
    <property type="nucleotide sequence ID" value="NZ_CP183909.1"/>
</dbReference>
<accession>A0A1A7REM6</accession>
<protein>
    <submittedName>
        <fullName evidence="3">Uncharacterized protein</fullName>
    </submittedName>
</protein>
<keyword evidence="4" id="KW-1185">Reference proteome</keyword>
<dbReference type="AlphaFoldDB" id="A0A1A7REM6"/>
<sequence>MNALKCALAVAVLALSANVAAQIVYVPDFPVKKAVSTETANAETKAPATEEATQGATTAEKAA</sequence>
<comment type="caution">
    <text evidence="3">The sequence shown here is derived from an EMBL/GenBank/DDBJ whole genome shotgun (WGS) entry which is preliminary data.</text>
</comment>